<dbReference type="EMBL" id="BJCL01000001">
    <property type="protein sequence ID" value="GCL60930.1"/>
    <property type="molecule type" value="Genomic_DNA"/>
</dbReference>
<dbReference type="AlphaFoldDB" id="A0A480AJQ6"/>
<sequence>MPDIQLRLTLDELNLVLEGIGGLPFARVFALVGKIQAQAGEQLNAQAPTGPKEG</sequence>
<accession>A0A480AJQ6</accession>
<organism evidence="1 2">
    <name type="scientific">Pseudaquabacterium pictum</name>
    <dbReference type="NCBI Taxonomy" id="2315236"/>
    <lineage>
        <taxon>Bacteria</taxon>
        <taxon>Pseudomonadati</taxon>
        <taxon>Pseudomonadota</taxon>
        <taxon>Betaproteobacteria</taxon>
        <taxon>Burkholderiales</taxon>
        <taxon>Sphaerotilaceae</taxon>
        <taxon>Pseudaquabacterium</taxon>
    </lineage>
</organism>
<evidence type="ECO:0000313" key="2">
    <source>
        <dbReference type="Proteomes" id="UP000301751"/>
    </source>
</evidence>
<protein>
    <submittedName>
        <fullName evidence="1">Uncharacterized protein</fullName>
    </submittedName>
</protein>
<keyword evidence="2" id="KW-1185">Reference proteome</keyword>
<dbReference type="RefSeq" id="WP_162854841.1">
    <property type="nucleotide sequence ID" value="NZ_BJCL01000001.1"/>
</dbReference>
<reference evidence="2" key="1">
    <citation type="submission" date="2019-03" db="EMBL/GenBank/DDBJ databases">
        <title>Aquabacterium pictum sp.nov., the first bacteriochlorophyll a-containing freshwater bacterium in the genus Aquabacterium of the class Betaproteobacteria.</title>
        <authorList>
            <person name="Hirose S."/>
            <person name="Tank M."/>
            <person name="Hara E."/>
            <person name="Tamaki H."/>
            <person name="Takaichi S."/>
            <person name="Haruta S."/>
            <person name="Hanada S."/>
        </authorList>
    </citation>
    <scope>NUCLEOTIDE SEQUENCE [LARGE SCALE GENOMIC DNA]</scope>
    <source>
        <strain evidence="2">W35</strain>
    </source>
</reference>
<proteinExistence type="predicted"/>
<name>A0A480AJQ6_9BURK</name>
<evidence type="ECO:0000313" key="1">
    <source>
        <dbReference type="EMBL" id="GCL60930.1"/>
    </source>
</evidence>
<comment type="caution">
    <text evidence="1">The sequence shown here is derived from an EMBL/GenBank/DDBJ whole genome shotgun (WGS) entry which is preliminary data.</text>
</comment>
<gene>
    <name evidence="1" type="ORF">AQPW35_00110</name>
</gene>
<dbReference type="Proteomes" id="UP000301751">
    <property type="component" value="Unassembled WGS sequence"/>
</dbReference>